<evidence type="ECO:0000313" key="3">
    <source>
        <dbReference type="Proteomes" id="UP000549113"/>
    </source>
</evidence>
<evidence type="ECO:0000313" key="2">
    <source>
        <dbReference type="EMBL" id="MBB4140905.1"/>
    </source>
</evidence>
<feature type="transmembrane region" description="Helical" evidence="1">
    <location>
        <begin position="112"/>
        <end position="131"/>
    </location>
</feature>
<keyword evidence="1" id="KW-1133">Transmembrane helix</keyword>
<name>A0AA40SR54_9MICO</name>
<organism evidence="2 3">
    <name type="scientific">Microbacterium invictum</name>
    <dbReference type="NCBI Taxonomy" id="515415"/>
    <lineage>
        <taxon>Bacteria</taxon>
        <taxon>Bacillati</taxon>
        <taxon>Actinomycetota</taxon>
        <taxon>Actinomycetes</taxon>
        <taxon>Micrococcales</taxon>
        <taxon>Microbacteriaceae</taxon>
        <taxon>Microbacterium</taxon>
    </lineage>
</organism>
<accession>A0AA40SR54</accession>
<gene>
    <name evidence="2" type="ORF">BKA10_002699</name>
</gene>
<feature type="transmembrane region" description="Helical" evidence="1">
    <location>
        <begin position="160"/>
        <end position="181"/>
    </location>
</feature>
<dbReference type="RefSeq" id="WP_183500447.1">
    <property type="nucleotide sequence ID" value="NZ_BAABCO010000004.1"/>
</dbReference>
<feature type="transmembrane region" description="Helical" evidence="1">
    <location>
        <begin position="74"/>
        <end position="92"/>
    </location>
</feature>
<sequence length="223" mass="22898">MNGAIGEILPLALGVAISPIPIIAAILMLLSPKAKVTGTGFLVGWIVGIVVAVTVFTLLSAVLPEEDAAASQPIKGVIQLVLGVLLIVMALGQWRKRPRDGVAPAMPKWMAAIDKVSFPTALGLGFLLSALNPKNLIMAVGAGTAIGAHDLDAGSTTLVIVVYTLIAGSTVLVPVVGYLFAADKLRGPLDALHGWLARENAIIMAVLLLVIGVSMIGKGIGSF</sequence>
<feature type="transmembrane region" description="Helical" evidence="1">
    <location>
        <begin position="201"/>
        <end position="220"/>
    </location>
</feature>
<keyword evidence="1" id="KW-0472">Membrane</keyword>
<dbReference type="Pfam" id="PF11139">
    <property type="entry name" value="SfLAP"/>
    <property type="match status" value="1"/>
</dbReference>
<dbReference type="Proteomes" id="UP000549113">
    <property type="component" value="Unassembled WGS sequence"/>
</dbReference>
<keyword evidence="3" id="KW-1185">Reference proteome</keyword>
<dbReference type="AlphaFoldDB" id="A0AA40SR54"/>
<dbReference type="EMBL" id="JACIFH010000001">
    <property type="protein sequence ID" value="MBB4140905.1"/>
    <property type="molecule type" value="Genomic_DNA"/>
</dbReference>
<reference evidence="2 3" key="1">
    <citation type="submission" date="2020-08" db="EMBL/GenBank/DDBJ databases">
        <title>Sequencing the genomes of 1000 actinobacteria strains.</title>
        <authorList>
            <person name="Klenk H.-P."/>
        </authorList>
    </citation>
    <scope>NUCLEOTIDE SEQUENCE [LARGE SCALE GENOMIC DNA]</scope>
    <source>
        <strain evidence="2 3">DSM 19600</strain>
    </source>
</reference>
<proteinExistence type="predicted"/>
<feature type="transmembrane region" description="Helical" evidence="1">
    <location>
        <begin position="12"/>
        <end position="30"/>
    </location>
</feature>
<keyword evidence="1" id="KW-0812">Transmembrane</keyword>
<comment type="caution">
    <text evidence="2">The sequence shown here is derived from an EMBL/GenBank/DDBJ whole genome shotgun (WGS) entry which is preliminary data.</text>
</comment>
<feature type="transmembrane region" description="Helical" evidence="1">
    <location>
        <begin position="42"/>
        <end position="62"/>
    </location>
</feature>
<evidence type="ECO:0000256" key="1">
    <source>
        <dbReference type="SAM" id="Phobius"/>
    </source>
</evidence>
<dbReference type="InterPro" id="IPR021315">
    <property type="entry name" value="Gap/Sap"/>
</dbReference>
<protein>
    <submittedName>
        <fullName evidence="2">Threonine/homoserine/homoserine lactone efflux protein</fullName>
    </submittedName>
</protein>